<proteinExistence type="predicted"/>
<reference evidence="3" key="1">
    <citation type="submission" date="2021-01" db="EMBL/GenBank/DDBJ databases">
        <authorList>
            <person name="Corre E."/>
            <person name="Pelletier E."/>
            <person name="Niang G."/>
            <person name="Scheremetjew M."/>
            <person name="Finn R."/>
            <person name="Kale V."/>
            <person name="Holt S."/>
            <person name="Cochrane G."/>
            <person name="Meng A."/>
            <person name="Brown T."/>
            <person name="Cohen L."/>
        </authorList>
    </citation>
    <scope>NUCLEOTIDE SEQUENCE</scope>
    <source>
        <strain evidence="3">CCMP1381</strain>
    </source>
</reference>
<feature type="coiled-coil region" evidence="1">
    <location>
        <begin position="109"/>
        <end position="136"/>
    </location>
</feature>
<gene>
    <name evidence="3" type="ORF">DSPE1174_LOCUS29338</name>
</gene>
<keyword evidence="2" id="KW-0732">Signal</keyword>
<keyword evidence="1" id="KW-0175">Coiled coil</keyword>
<organism evidence="3">
    <name type="scientific">Octactis speculum</name>
    <dbReference type="NCBI Taxonomy" id="3111310"/>
    <lineage>
        <taxon>Eukaryota</taxon>
        <taxon>Sar</taxon>
        <taxon>Stramenopiles</taxon>
        <taxon>Ochrophyta</taxon>
        <taxon>Dictyochophyceae</taxon>
        <taxon>Dictyochales</taxon>
        <taxon>Dictyochaceae</taxon>
        <taxon>Octactis</taxon>
    </lineage>
</organism>
<sequence length="239" mass="27906">MNQPTRVFLLVSSLVFSTTNSFTVQRRITRLDHRISKLEDFIMDDFRGIDMPVSIQDDLNLQPLMNQLEDLRNQRQLEDLRNQLPYRVNVQLDRAERARLRAERNEGRGIRSLRQLENHERQLENLERQLENFIMSDFRGIDMPVSIQDDLNLQHLLNQLEDIRNQGVRIETGKRDVRAKLEVKRAEGNGGRRVRPLRIVRRTPGRAFGAVKRVIPKKKKRVAVIAGIAVASVRFSARI</sequence>
<feature type="signal peptide" evidence="2">
    <location>
        <begin position="1"/>
        <end position="21"/>
    </location>
</feature>
<evidence type="ECO:0000256" key="2">
    <source>
        <dbReference type="SAM" id="SignalP"/>
    </source>
</evidence>
<feature type="chain" id="PRO_5030860346" evidence="2">
    <location>
        <begin position="22"/>
        <end position="239"/>
    </location>
</feature>
<accession>A0A7S2MED7</accession>
<dbReference type="EMBL" id="HBGS01056349">
    <property type="protein sequence ID" value="CAD9478665.1"/>
    <property type="molecule type" value="Transcribed_RNA"/>
</dbReference>
<evidence type="ECO:0000256" key="1">
    <source>
        <dbReference type="SAM" id="Coils"/>
    </source>
</evidence>
<evidence type="ECO:0000313" key="3">
    <source>
        <dbReference type="EMBL" id="CAD9478665.1"/>
    </source>
</evidence>
<dbReference type="AlphaFoldDB" id="A0A7S2MED7"/>
<protein>
    <submittedName>
        <fullName evidence="3">Uncharacterized protein</fullName>
    </submittedName>
</protein>
<name>A0A7S2MED7_9STRA</name>